<dbReference type="GO" id="GO:0016491">
    <property type="term" value="F:oxidoreductase activity"/>
    <property type="evidence" value="ECO:0007669"/>
    <property type="project" value="TreeGrafter"/>
</dbReference>
<dbReference type="Pfam" id="PF13646">
    <property type="entry name" value="HEAT_2"/>
    <property type="match status" value="3"/>
</dbReference>
<accession>A0A0F3GMX2</accession>
<keyword evidence="3" id="KW-1185">Reference proteome</keyword>
<dbReference type="InterPro" id="IPR016024">
    <property type="entry name" value="ARM-type_fold"/>
</dbReference>
<dbReference type="PROSITE" id="PS50077">
    <property type="entry name" value="HEAT_REPEAT"/>
    <property type="match status" value="1"/>
</dbReference>
<name>A0A0F3GMX2_9BACT</name>
<dbReference type="PANTHER" id="PTHR12697">
    <property type="entry name" value="PBS LYASE HEAT-LIKE PROTEIN"/>
    <property type="match status" value="1"/>
</dbReference>
<proteinExistence type="predicted"/>
<evidence type="ECO:0000313" key="3">
    <source>
        <dbReference type="Proteomes" id="UP000033423"/>
    </source>
</evidence>
<keyword evidence="2" id="KW-0456">Lyase</keyword>
<gene>
    <name evidence="2" type="ORF">MBAV_004543</name>
</gene>
<dbReference type="SMART" id="SM00567">
    <property type="entry name" value="EZ_HEAT"/>
    <property type="match status" value="11"/>
</dbReference>
<dbReference type="InterPro" id="IPR004155">
    <property type="entry name" value="PBS_lyase_HEAT"/>
</dbReference>
<comment type="caution">
    <text evidence="2">The sequence shown here is derived from an EMBL/GenBank/DDBJ whole genome shotgun (WGS) entry which is preliminary data.</text>
</comment>
<protein>
    <submittedName>
        <fullName evidence="2">PBS lyase HEAT domain-containing protein</fullName>
    </submittedName>
</protein>
<dbReference type="Proteomes" id="UP000033423">
    <property type="component" value="Unassembled WGS sequence"/>
</dbReference>
<comment type="function">
    <text evidence="1">Catalyzes the hydroxylation of the N(6)-(4-aminobutyl)-L-lysine intermediate produced by deoxyhypusine synthase/DHPS on a critical lysine of the eukaryotic translation initiation factor 5A/eIF-5A. This is the second step of the post-translational modification of that lysine into an unusual amino acid residue named hypusine. Hypusination is unique to mature eIF-5A factor and is essential for its function.</text>
</comment>
<dbReference type="AlphaFoldDB" id="A0A0F3GMX2"/>
<dbReference type="InterPro" id="IPR011989">
    <property type="entry name" value="ARM-like"/>
</dbReference>
<dbReference type="PANTHER" id="PTHR12697:SF5">
    <property type="entry name" value="DEOXYHYPUSINE HYDROXYLASE"/>
    <property type="match status" value="1"/>
</dbReference>
<reference evidence="2 3" key="1">
    <citation type="submission" date="2015-02" db="EMBL/GenBank/DDBJ databases">
        <title>Single-cell genomics of uncultivated deep-branching MTB reveals a conserved set of magnetosome genes.</title>
        <authorList>
            <person name="Kolinko S."/>
            <person name="Richter M."/>
            <person name="Glockner F.O."/>
            <person name="Brachmann A."/>
            <person name="Schuler D."/>
        </authorList>
    </citation>
    <scope>NUCLEOTIDE SEQUENCE [LARGE SCALE GENOMIC DNA]</scope>
    <source>
        <strain evidence="2">TM-1</strain>
    </source>
</reference>
<dbReference type="SUPFAM" id="SSF48371">
    <property type="entry name" value="ARM repeat"/>
    <property type="match status" value="2"/>
</dbReference>
<dbReference type="EMBL" id="LACI01001971">
    <property type="protein sequence ID" value="KJU83265.1"/>
    <property type="molecule type" value="Genomic_DNA"/>
</dbReference>
<organism evidence="2 3">
    <name type="scientific">Candidatus Magnetobacterium bavaricum</name>
    <dbReference type="NCBI Taxonomy" id="29290"/>
    <lineage>
        <taxon>Bacteria</taxon>
        <taxon>Pseudomonadati</taxon>
        <taxon>Nitrospirota</taxon>
        <taxon>Thermodesulfovibrionia</taxon>
        <taxon>Thermodesulfovibrionales</taxon>
        <taxon>Candidatus Magnetobacteriaceae</taxon>
        <taxon>Candidatus Magnetobacterium</taxon>
    </lineage>
</organism>
<evidence type="ECO:0000313" key="2">
    <source>
        <dbReference type="EMBL" id="KJU83265.1"/>
    </source>
</evidence>
<evidence type="ECO:0000256" key="1">
    <source>
        <dbReference type="ARBA" id="ARBA00045876"/>
    </source>
</evidence>
<sequence length="617" mass="68723">MLQAKKLYSLIRKLGDPDASDRRAAATMLSEGDERAIYPLIRALSDTNAAVLDAAMQSLIKIGGEVVAYMTIPVLRKGPAQRNAALVILKELGKVTVPMLYNLLQDKDNDIRKFALDLMGDIITDVDADKVVPLLRDFNPNVRAAACRALGLLGDRRTVEHLEPALCDTQEWVVFAALEAIGRMRAEEAVDSISRLFRSNSNVIRYAALETLGKIPSKESKDALIYCIQNLDSFNRAVAVKSLVNLGIEPDMGYIADELINMLNTDGWEEKLTAIKGLKVLKEKRVILPLIELAGSLDTSYPEEDERYRVVIDAIVEIADCDSLISILREHVSLRFRAKALLVELLGRLKCKAAMKELIDLLRGPFRDIRRGAARALVTVADEHCVEALIEALKDDDCHMKLQVVYALRKIGNIRAYEPIANLLRTEKCDDVIEESVQALLLLDSEEFLKNIEGYPYNIKTYVARYGKDIQLIMRLSHDNNETVKVTALARLSSFKSKEAQQRLEEGLNDPSAQIRKVAVMGLGQLDGYSEALLRAMHDIDMWVRFYAIKAIANNRAQEHLADLIAALRDTEPLVVLGAIEALVKLGSIDAYNALLPVRDHSNASIRMKAEEAIQSL</sequence>
<dbReference type="GO" id="GO:0016829">
    <property type="term" value="F:lyase activity"/>
    <property type="evidence" value="ECO:0007669"/>
    <property type="project" value="UniProtKB-KW"/>
</dbReference>
<dbReference type="Gene3D" id="1.25.10.10">
    <property type="entry name" value="Leucine-rich Repeat Variant"/>
    <property type="match status" value="4"/>
</dbReference>
<dbReference type="InterPro" id="IPR021133">
    <property type="entry name" value="HEAT_type_2"/>
</dbReference>